<proteinExistence type="predicted"/>
<evidence type="ECO:0000259" key="1">
    <source>
        <dbReference type="Pfam" id="PF03478"/>
    </source>
</evidence>
<evidence type="ECO:0000313" key="2">
    <source>
        <dbReference type="EMBL" id="KAE8010697.1"/>
    </source>
</evidence>
<name>A0A5N6QUC9_9ROSI</name>
<dbReference type="OrthoDB" id="638130at2759"/>
<dbReference type="AlphaFoldDB" id="A0A5N6QUC9"/>
<feature type="domain" description="KIB1-4 beta-propeller" evidence="1">
    <location>
        <begin position="74"/>
        <end position="350"/>
    </location>
</feature>
<keyword evidence="3" id="KW-1185">Reference proteome</keyword>
<dbReference type="InterPro" id="IPR005174">
    <property type="entry name" value="KIB1-4_b-propeller"/>
</dbReference>
<dbReference type="PANTHER" id="PTHR47123:SF28">
    <property type="entry name" value="F-BOX DOMAIN-CONTAINING PROTEIN"/>
    <property type="match status" value="1"/>
</dbReference>
<dbReference type="PANTHER" id="PTHR47123">
    <property type="entry name" value="F-BOX PROTEIN SKIP23"/>
    <property type="match status" value="1"/>
</dbReference>
<gene>
    <name evidence="2" type="ORF">FH972_007042</name>
</gene>
<dbReference type="Pfam" id="PF03478">
    <property type="entry name" value="Beta-prop_KIB1-4"/>
    <property type="match status" value="1"/>
</dbReference>
<dbReference type="Proteomes" id="UP000327013">
    <property type="component" value="Chromosome 2"/>
</dbReference>
<evidence type="ECO:0000313" key="3">
    <source>
        <dbReference type="Proteomes" id="UP000327013"/>
    </source>
</evidence>
<protein>
    <recommendedName>
        <fullName evidence="1">KIB1-4 beta-propeller domain-containing protein</fullName>
    </recommendedName>
</protein>
<dbReference type="EMBL" id="CM017322">
    <property type="protein sequence ID" value="KAE8010697.1"/>
    <property type="molecule type" value="Genomic_DNA"/>
</dbReference>
<dbReference type="Gene3D" id="1.20.1280.50">
    <property type="match status" value="1"/>
</dbReference>
<sequence>MLFKMVVEWSGLPKELLETIGESLDSRLDVLRSRSVCSSWRSSIPPFHARSPRFPLRFPPPYIAPPVYLCESTLYLLQPLNPFPTSTSSSCNKGWLIKVEDSNSGKLRLLDPLSNRYIGYFPLDYAKTLNLASFRITELSKAYTLRDEIVIGPTSNNERKCVPSYRFACGVKKALMIPNSARTSADGCVVFAIFHIGKLAFAKFGDEEWTTVDDWIPFLYNDISVYNGQLHVVDRSGIVSRIEYPPSNLVQCSHPLTCTASGSQKHLVESCGALYLVDRFEYDGRLRYCFKVYKLDAEQGQWDSVRSLGDRAFVLGTSSSFSVSAQEIFGYKRNCIYFTDEHRSQSCVFNLKDRSIGRLTFFTEHSHPFCPPPTWLSPTNPSSSTC</sequence>
<reference evidence="2 3" key="1">
    <citation type="submission" date="2019-06" db="EMBL/GenBank/DDBJ databases">
        <title>A chromosomal-level reference genome of Carpinus fangiana (Coryloideae, Betulaceae).</title>
        <authorList>
            <person name="Yang X."/>
            <person name="Wang Z."/>
            <person name="Zhang L."/>
            <person name="Hao G."/>
            <person name="Liu J."/>
            <person name="Yang Y."/>
        </authorList>
    </citation>
    <scope>NUCLEOTIDE SEQUENCE [LARGE SCALE GENOMIC DNA]</scope>
    <source>
        <strain evidence="2">Cfa_2016G</strain>
        <tissue evidence="2">Leaf</tissue>
    </source>
</reference>
<dbReference type="InterPro" id="IPR051304">
    <property type="entry name" value="SCF_F-box_domain"/>
</dbReference>
<organism evidence="2 3">
    <name type="scientific">Carpinus fangiana</name>
    <dbReference type="NCBI Taxonomy" id="176857"/>
    <lineage>
        <taxon>Eukaryota</taxon>
        <taxon>Viridiplantae</taxon>
        <taxon>Streptophyta</taxon>
        <taxon>Embryophyta</taxon>
        <taxon>Tracheophyta</taxon>
        <taxon>Spermatophyta</taxon>
        <taxon>Magnoliopsida</taxon>
        <taxon>eudicotyledons</taxon>
        <taxon>Gunneridae</taxon>
        <taxon>Pentapetalae</taxon>
        <taxon>rosids</taxon>
        <taxon>fabids</taxon>
        <taxon>Fagales</taxon>
        <taxon>Betulaceae</taxon>
        <taxon>Carpinus</taxon>
    </lineage>
</organism>
<accession>A0A5N6QUC9</accession>